<name>A0ABP9TJZ5_9MICC</name>
<dbReference type="PANTHER" id="PTHR33498:SF1">
    <property type="entry name" value="TRANSPOSASE FOR INSERTION SEQUENCE ELEMENT IS1557"/>
    <property type="match status" value="1"/>
</dbReference>
<evidence type="ECO:0000259" key="1">
    <source>
        <dbReference type="Pfam" id="PF01610"/>
    </source>
</evidence>
<protein>
    <recommendedName>
        <fullName evidence="1">Transposase IS204/IS1001/IS1096/IS1165 DDE domain-containing protein</fullName>
    </recommendedName>
</protein>
<dbReference type="EMBL" id="BAABLK010000024">
    <property type="protein sequence ID" value="GAA5226896.1"/>
    <property type="molecule type" value="Genomic_DNA"/>
</dbReference>
<dbReference type="Pfam" id="PF01610">
    <property type="entry name" value="DDE_Tnp_ISL3"/>
    <property type="match status" value="1"/>
</dbReference>
<evidence type="ECO:0000313" key="2">
    <source>
        <dbReference type="EMBL" id="GAA5226896.1"/>
    </source>
</evidence>
<feature type="domain" description="Transposase IS204/IS1001/IS1096/IS1165 DDE" evidence="1">
    <location>
        <begin position="30"/>
        <end position="283"/>
    </location>
</feature>
<dbReference type="Proteomes" id="UP001501257">
    <property type="component" value="Unassembled WGS sequence"/>
</dbReference>
<evidence type="ECO:0000313" key="3">
    <source>
        <dbReference type="Proteomes" id="UP001501257"/>
    </source>
</evidence>
<dbReference type="InterPro" id="IPR002560">
    <property type="entry name" value="Transposase_DDE"/>
</dbReference>
<reference evidence="3" key="1">
    <citation type="journal article" date="2019" name="Int. J. Syst. Evol. Microbiol.">
        <title>The Global Catalogue of Microorganisms (GCM) 10K type strain sequencing project: providing services to taxonomists for standard genome sequencing and annotation.</title>
        <authorList>
            <consortium name="The Broad Institute Genomics Platform"/>
            <consortium name="The Broad Institute Genome Sequencing Center for Infectious Disease"/>
            <person name="Wu L."/>
            <person name="Ma J."/>
        </authorList>
    </citation>
    <scope>NUCLEOTIDE SEQUENCE [LARGE SCALE GENOMIC DNA]</scope>
    <source>
        <strain evidence="3">JCM 18952</strain>
    </source>
</reference>
<keyword evidence="3" id="KW-1185">Reference proteome</keyword>
<comment type="caution">
    <text evidence="2">The sequence shown here is derived from an EMBL/GenBank/DDBJ whole genome shotgun (WGS) entry which is preliminary data.</text>
</comment>
<accession>A0ABP9TJZ5</accession>
<gene>
    <name evidence="2" type="ORF">GCM10025778_14290</name>
</gene>
<organism evidence="2 3">
    <name type="scientific">Paeniglutamicibacter antarcticus</name>
    <dbReference type="NCBI Taxonomy" id="494023"/>
    <lineage>
        <taxon>Bacteria</taxon>
        <taxon>Bacillati</taxon>
        <taxon>Actinomycetota</taxon>
        <taxon>Actinomycetes</taxon>
        <taxon>Micrococcales</taxon>
        <taxon>Micrococcaceae</taxon>
        <taxon>Paeniglutamicibacter</taxon>
    </lineage>
</organism>
<dbReference type="PANTHER" id="PTHR33498">
    <property type="entry name" value="TRANSPOSASE FOR INSERTION SEQUENCE ELEMENT IS1557"/>
    <property type="match status" value="1"/>
</dbReference>
<sequence length="296" mass="33610">MDWHTIWENIKALAQLELADPKRLEGVRTLGVDEHIWRHTGFPSGRVLTGFVDHTRDAKGRIRARLLDLVPGRSGKAYADWLKAQPEGFRPGIKVATLDPFRGYANAIDEELPDAVMVLDAFHVVKLGSAMVDEIRCRVQKEATGKRGVKDDPLYRSRRLLLQGAEHLKKKQRDLLTELLEAGDKDGEVTIAWSAYQELRLIYYVPHAEGPKHVQDLLNKYADCPIPEIKRLCKTLKKWQKEIIAYFATKGASNGPTEAINGVIETTRRIARGFRNFENYRIRSLLSAGGHRHSRT</sequence>
<dbReference type="NCBIfam" id="NF033550">
    <property type="entry name" value="transpos_ISL3"/>
    <property type="match status" value="1"/>
</dbReference>
<dbReference type="InterPro" id="IPR047951">
    <property type="entry name" value="Transpos_ISL3"/>
</dbReference>
<proteinExistence type="predicted"/>